<evidence type="ECO:0000313" key="1">
    <source>
        <dbReference type="EMBL" id="KKK95920.1"/>
    </source>
</evidence>
<sequence>YKKYQTDLASLLGKVMPKITGMAGYDNLPHEVKVEMVEMILRETKSAVRNNIIVEANMKDIERIL</sequence>
<dbReference type="AlphaFoldDB" id="A0A0F9ACD3"/>
<comment type="caution">
    <text evidence="1">The sequence shown here is derived from an EMBL/GenBank/DDBJ whole genome shotgun (WGS) entry which is preliminary data.</text>
</comment>
<accession>A0A0F9ACD3</accession>
<organism evidence="1">
    <name type="scientific">marine sediment metagenome</name>
    <dbReference type="NCBI Taxonomy" id="412755"/>
    <lineage>
        <taxon>unclassified sequences</taxon>
        <taxon>metagenomes</taxon>
        <taxon>ecological metagenomes</taxon>
    </lineage>
</organism>
<name>A0A0F9ACD3_9ZZZZ</name>
<gene>
    <name evidence="1" type="ORF">LCGC14_2667940</name>
</gene>
<protein>
    <submittedName>
        <fullName evidence="1">Uncharacterized protein</fullName>
    </submittedName>
</protein>
<proteinExistence type="predicted"/>
<dbReference type="EMBL" id="LAZR01046700">
    <property type="protein sequence ID" value="KKK95920.1"/>
    <property type="molecule type" value="Genomic_DNA"/>
</dbReference>
<reference evidence="1" key="1">
    <citation type="journal article" date="2015" name="Nature">
        <title>Complex archaea that bridge the gap between prokaryotes and eukaryotes.</title>
        <authorList>
            <person name="Spang A."/>
            <person name="Saw J.H."/>
            <person name="Jorgensen S.L."/>
            <person name="Zaremba-Niedzwiedzka K."/>
            <person name="Martijn J."/>
            <person name="Lind A.E."/>
            <person name="van Eijk R."/>
            <person name="Schleper C."/>
            <person name="Guy L."/>
            <person name="Ettema T.J."/>
        </authorList>
    </citation>
    <scope>NUCLEOTIDE SEQUENCE</scope>
</reference>
<feature type="non-terminal residue" evidence="1">
    <location>
        <position position="1"/>
    </location>
</feature>